<feature type="signal peptide" evidence="4">
    <location>
        <begin position="1"/>
        <end position="21"/>
    </location>
</feature>
<protein>
    <recommendedName>
        <fullName evidence="5 6">Glucose-methanol-choline oxidoreductase N-terminal domain-containing protein</fullName>
    </recommendedName>
</protein>
<gene>
    <name evidence="7" type="ORF">ILUMI_06175</name>
</gene>
<keyword evidence="8" id="KW-1185">Reference proteome</keyword>
<comment type="cofactor">
    <cofactor evidence="2">
        <name>FAD</name>
        <dbReference type="ChEBI" id="CHEBI:57692"/>
    </cofactor>
</comment>
<feature type="binding site" evidence="2">
    <location>
        <position position="150"/>
    </location>
    <ligand>
        <name>FAD</name>
        <dbReference type="ChEBI" id="CHEBI:57692"/>
    </ligand>
</feature>
<comment type="similarity">
    <text evidence="1 3">Belongs to the GMC oxidoreductase family.</text>
</comment>
<dbReference type="EMBL" id="VTPC01002456">
    <property type="protein sequence ID" value="KAF2900011.1"/>
    <property type="molecule type" value="Genomic_DNA"/>
</dbReference>
<dbReference type="PIRSF" id="PIRSF000137">
    <property type="entry name" value="Alcohol_oxidase"/>
    <property type="match status" value="1"/>
</dbReference>
<dbReference type="InterPro" id="IPR007867">
    <property type="entry name" value="GMC_OxRtase_C"/>
</dbReference>
<dbReference type="Pfam" id="PF05199">
    <property type="entry name" value="GMC_oxred_C"/>
    <property type="match status" value="1"/>
</dbReference>
<proteinExistence type="inferred from homology"/>
<evidence type="ECO:0000313" key="8">
    <source>
        <dbReference type="Proteomes" id="UP000801492"/>
    </source>
</evidence>
<dbReference type="Proteomes" id="UP000801492">
    <property type="component" value="Unassembled WGS sequence"/>
</dbReference>
<dbReference type="PANTHER" id="PTHR11552">
    <property type="entry name" value="GLUCOSE-METHANOL-CHOLINE GMC OXIDOREDUCTASE"/>
    <property type="match status" value="1"/>
</dbReference>
<accession>A0A8K0D9R9</accession>
<evidence type="ECO:0000259" key="6">
    <source>
        <dbReference type="PROSITE" id="PS00624"/>
    </source>
</evidence>
<keyword evidence="3" id="KW-0285">Flavoprotein</keyword>
<dbReference type="AlphaFoldDB" id="A0A8K0D9R9"/>
<dbReference type="PANTHER" id="PTHR11552:SF158">
    <property type="entry name" value="GH23626P-RELATED"/>
    <property type="match status" value="1"/>
</dbReference>
<sequence length="622" mass="69910">MIVKNIILCFLTIFLPIPSNCVSQKSVEYYENLLQEFMQNASHWEHPTDSRRFFKLINESAESIHHGHYDFIIVGAGVAGSVLSNRLTESGRFKVLLLEAGGQENDFTDVPGFATYLIRSDFNWGYQTIPQTNSCLGMKNKQCNYPRGKVVGGSSVINNMKYVRGSKKDFDIWGSENPGWDYKSVLPYFKKSENSTLDFEDPGYHGHHGPVSVESARYHPAITDVFLKSVQENGRSILDYNGRNETGYSRFQMMTKKGKRCSASKAYVKPAIHRKNLELLYHTLGIKILIKYKKAYGVEFIRNGKKYKATASTEVIISGGSINSPQILMLSGIGPEEHLEELEIPVIQDLPVGKNFQDHQLFPALFFSTNISTKNQPSTEERIKHYLEGYGFLTVSSGVTAVGFESSKLKTKNPRAEYQFLSAKAEELAPFFEDFVQMTEENSQAILKPLLGKYVWGVDPVFMHPKSAGSIKLKTKDPLDYPLIDSNLYSDKNGDDMKEMLAIIKNVFEISETPAFQSIDSKYLSDPFPACSDFQHFSEEYWKCALRQVTQPFLHGVGSCKMGPKSDNTAVVDNELKVYGICGLRVADASVIPFSISANPTPAIYMIGEKASDLIRKEYGDF</sequence>
<dbReference type="InterPro" id="IPR000172">
    <property type="entry name" value="GMC_OxRdtase_N"/>
</dbReference>
<name>A0A8K0D9R9_IGNLU</name>
<dbReference type="Pfam" id="PF00732">
    <property type="entry name" value="GMC_oxred_N"/>
    <property type="match status" value="1"/>
</dbReference>
<keyword evidence="2 3" id="KW-0274">FAD</keyword>
<evidence type="ECO:0000259" key="5">
    <source>
        <dbReference type="PROSITE" id="PS00623"/>
    </source>
</evidence>
<dbReference type="Gene3D" id="3.50.50.60">
    <property type="entry name" value="FAD/NAD(P)-binding domain"/>
    <property type="match status" value="1"/>
</dbReference>
<dbReference type="PROSITE" id="PS00623">
    <property type="entry name" value="GMC_OXRED_1"/>
    <property type="match status" value="1"/>
</dbReference>
<keyword evidence="4" id="KW-0732">Signal</keyword>
<dbReference type="PROSITE" id="PS00624">
    <property type="entry name" value="GMC_OXRED_2"/>
    <property type="match status" value="1"/>
</dbReference>
<dbReference type="SUPFAM" id="SSF51905">
    <property type="entry name" value="FAD/NAD(P)-binding domain"/>
    <property type="match status" value="1"/>
</dbReference>
<dbReference type="GO" id="GO:0016614">
    <property type="term" value="F:oxidoreductase activity, acting on CH-OH group of donors"/>
    <property type="evidence" value="ECO:0007669"/>
    <property type="project" value="InterPro"/>
</dbReference>
<evidence type="ECO:0000256" key="1">
    <source>
        <dbReference type="ARBA" id="ARBA00010790"/>
    </source>
</evidence>
<evidence type="ECO:0000256" key="2">
    <source>
        <dbReference type="PIRSR" id="PIRSR000137-2"/>
    </source>
</evidence>
<dbReference type="OrthoDB" id="269227at2759"/>
<evidence type="ECO:0000256" key="3">
    <source>
        <dbReference type="RuleBase" id="RU003968"/>
    </source>
</evidence>
<dbReference type="InterPro" id="IPR036188">
    <property type="entry name" value="FAD/NAD-bd_sf"/>
</dbReference>
<feature type="chain" id="PRO_5035444070" description="Glucose-methanol-choline oxidoreductase N-terminal domain-containing protein" evidence="4">
    <location>
        <begin position="22"/>
        <end position="622"/>
    </location>
</feature>
<dbReference type="SUPFAM" id="SSF54373">
    <property type="entry name" value="FAD-linked reductases, C-terminal domain"/>
    <property type="match status" value="1"/>
</dbReference>
<organism evidence="7 8">
    <name type="scientific">Ignelater luminosus</name>
    <name type="common">Cucubano</name>
    <name type="synonym">Pyrophorus luminosus</name>
    <dbReference type="NCBI Taxonomy" id="2038154"/>
    <lineage>
        <taxon>Eukaryota</taxon>
        <taxon>Metazoa</taxon>
        <taxon>Ecdysozoa</taxon>
        <taxon>Arthropoda</taxon>
        <taxon>Hexapoda</taxon>
        <taxon>Insecta</taxon>
        <taxon>Pterygota</taxon>
        <taxon>Neoptera</taxon>
        <taxon>Endopterygota</taxon>
        <taxon>Coleoptera</taxon>
        <taxon>Polyphaga</taxon>
        <taxon>Elateriformia</taxon>
        <taxon>Elateroidea</taxon>
        <taxon>Elateridae</taxon>
        <taxon>Agrypninae</taxon>
        <taxon>Pyrophorini</taxon>
        <taxon>Ignelater</taxon>
    </lineage>
</organism>
<comment type="caution">
    <text evidence="7">The sequence shown here is derived from an EMBL/GenBank/DDBJ whole genome shotgun (WGS) entry which is preliminary data.</text>
</comment>
<feature type="domain" description="Glucose-methanol-choline oxidoreductase N-terminal" evidence="5">
    <location>
        <begin position="148"/>
        <end position="171"/>
    </location>
</feature>
<reference evidence="7" key="1">
    <citation type="submission" date="2019-08" db="EMBL/GenBank/DDBJ databases">
        <title>The genome of the North American firefly Photinus pyralis.</title>
        <authorList>
            <consortium name="Photinus pyralis genome working group"/>
            <person name="Fallon T.R."/>
            <person name="Sander Lower S.E."/>
            <person name="Weng J.-K."/>
        </authorList>
    </citation>
    <scope>NUCLEOTIDE SEQUENCE</scope>
    <source>
        <strain evidence="7">TRF0915ILg1</strain>
        <tissue evidence="7">Whole body</tissue>
    </source>
</reference>
<evidence type="ECO:0000313" key="7">
    <source>
        <dbReference type="EMBL" id="KAF2900011.1"/>
    </source>
</evidence>
<dbReference type="InterPro" id="IPR012132">
    <property type="entry name" value="GMC_OxRdtase"/>
</dbReference>
<feature type="domain" description="Glucose-methanol-choline oxidoreductase N-terminal" evidence="6">
    <location>
        <begin position="320"/>
        <end position="334"/>
    </location>
</feature>
<dbReference type="GO" id="GO:0050660">
    <property type="term" value="F:flavin adenine dinucleotide binding"/>
    <property type="evidence" value="ECO:0007669"/>
    <property type="project" value="InterPro"/>
</dbReference>
<evidence type="ECO:0000256" key="4">
    <source>
        <dbReference type="SAM" id="SignalP"/>
    </source>
</evidence>
<dbReference type="Gene3D" id="3.30.560.10">
    <property type="entry name" value="Glucose Oxidase, domain 3"/>
    <property type="match status" value="1"/>
</dbReference>